<dbReference type="OrthoDB" id="677051at2"/>
<dbReference type="Proteomes" id="UP000008514">
    <property type="component" value="Chromosome"/>
</dbReference>
<dbReference type="EMBL" id="CP003879">
    <property type="protein sequence ID" value="AFU67225.1"/>
    <property type="molecule type" value="Genomic_DNA"/>
</dbReference>
<name>K4INV4_PSYTT</name>
<dbReference type="Gene3D" id="3.40.30.10">
    <property type="entry name" value="Glutaredoxin"/>
    <property type="match status" value="1"/>
</dbReference>
<dbReference type="NCBIfam" id="TIGR04019">
    <property type="entry name" value="B_thiol_YtxJ"/>
    <property type="match status" value="1"/>
</dbReference>
<dbReference type="HOGENOM" id="CLU_153787_0_0_10"/>
<evidence type="ECO:0000313" key="2">
    <source>
        <dbReference type="Proteomes" id="UP000008514"/>
    </source>
</evidence>
<keyword evidence="2" id="KW-1185">Reference proteome</keyword>
<reference evidence="1" key="2">
    <citation type="submission" date="2012-09" db="EMBL/GenBank/DDBJ databases">
        <title>The complete sequence of Psychroflexus torquis an extreme psychrophile from sea-ice that is stimulated by light.</title>
        <authorList>
            <person name="Feng S."/>
            <person name="Powell S.M."/>
            <person name="Bowman J.P."/>
        </authorList>
    </citation>
    <scope>NUCLEOTIDE SEQUENCE [LARGE SCALE GENOMIC DNA]</scope>
    <source>
        <strain evidence="1">ATCC 700755</strain>
    </source>
</reference>
<sequence length="135" mass="15783">MGFFDKLFNTKSTQQEESTSESNFIWRQLEDISQLDAVEQLSEEKLVVIFKHSVSCGISNMVWHQFQNNIDYTNEHIEMLYLDLLANRDISNEITRRFQVLHQSPQILVIQNKEVVHHASHSAIRLSNIKELLPS</sequence>
<dbReference type="AlphaFoldDB" id="K4INV4"/>
<dbReference type="SUPFAM" id="SSF52833">
    <property type="entry name" value="Thioredoxin-like"/>
    <property type="match status" value="1"/>
</dbReference>
<proteinExistence type="predicted"/>
<gene>
    <name evidence="1" type="ordered locus">P700755_000169</name>
</gene>
<dbReference type="Pfam" id="PF11009">
    <property type="entry name" value="BrxC"/>
    <property type="match status" value="1"/>
</dbReference>
<dbReference type="STRING" id="313595.P700755_000169"/>
<dbReference type="RefSeq" id="WP_015022845.1">
    <property type="nucleotide sequence ID" value="NC_018721.1"/>
</dbReference>
<evidence type="ECO:0000313" key="1">
    <source>
        <dbReference type="EMBL" id="AFU67225.1"/>
    </source>
</evidence>
<reference evidence="1" key="1">
    <citation type="submission" date="2006-03" db="EMBL/GenBank/DDBJ databases">
        <authorList>
            <person name="Bowman J."/>
            <person name="Ferriera S."/>
            <person name="Johnson J."/>
            <person name="Kravitz S."/>
            <person name="Halpern A."/>
            <person name="Remington K."/>
            <person name="Beeson K."/>
            <person name="Tran B."/>
            <person name="Rogers Y.-H."/>
            <person name="Friedman R."/>
            <person name="Venter J.C."/>
        </authorList>
    </citation>
    <scope>NUCLEOTIDE SEQUENCE [LARGE SCALE GENOMIC DNA]</scope>
    <source>
        <strain evidence="1">ATCC 700755</strain>
    </source>
</reference>
<accession>K4INV4</accession>
<dbReference type="eggNOG" id="COG3118">
    <property type="taxonomic scope" value="Bacteria"/>
</dbReference>
<organism evidence="1 2">
    <name type="scientific">Psychroflexus torquis (strain ATCC 700755 / CIP 106069 / ACAM 623)</name>
    <dbReference type="NCBI Taxonomy" id="313595"/>
    <lineage>
        <taxon>Bacteria</taxon>
        <taxon>Pseudomonadati</taxon>
        <taxon>Bacteroidota</taxon>
        <taxon>Flavobacteriia</taxon>
        <taxon>Flavobacteriales</taxon>
        <taxon>Flavobacteriaceae</taxon>
        <taxon>Psychroflexus</taxon>
    </lineage>
</organism>
<protein>
    <submittedName>
        <fullName evidence="1">Thioredoxin/bacilliredoxin-like reductase</fullName>
    </submittedName>
</protein>
<dbReference type="KEGG" id="ptq:P700755_000169"/>
<dbReference type="InterPro" id="IPR022551">
    <property type="entry name" value="BrxC"/>
</dbReference>
<dbReference type="InterPro" id="IPR036249">
    <property type="entry name" value="Thioredoxin-like_sf"/>
</dbReference>